<evidence type="ECO:0000313" key="2">
    <source>
        <dbReference type="EMBL" id="MDY0396806.1"/>
    </source>
</evidence>
<proteinExistence type="predicted"/>
<dbReference type="RefSeq" id="WP_390356881.1">
    <property type="nucleotide sequence ID" value="NZ_JBHUIZ010000014.1"/>
</dbReference>
<reference evidence="2 3" key="1">
    <citation type="submission" date="2023-10" db="EMBL/GenBank/DDBJ databases">
        <title>Virgibacillus halophilus 5B73C genome.</title>
        <authorList>
            <person name="Miliotis G."/>
            <person name="Sengupta P."/>
            <person name="Hameed A."/>
            <person name="Chuvochina M."/>
            <person name="Mcdonagh F."/>
            <person name="Simpson A.C."/>
            <person name="Singh N.K."/>
            <person name="Rekha P.D."/>
            <person name="Raman K."/>
            <person name="Hugenholtz P."/>
            <person name="Venkateswaran K."/>
        </authorList>
    </citation>
    <scope>NUCLEOTIDE SEQUENCE [LARGE SCALE GENOMIC DNA]</scope>
    <source>
        <strain evidence="2 3">5B73C</strain>
    </source>
</reference>
<organism evidence="2 3">
    <name type="scientific">Tigheibacillus halophilus</name>
    <dbReference type="NCBI Taxonomy" id="361280"/>
    <lineage>
        <taxon>Bacteria</taxon>
        <taxon>Bacillati</taxon>
        <taxon>Bacillota</taxon>
        <taxon>Bacilli</taxon>
        <taxon>Bacillales</taxon>
        <taxon>Bacillaceae</taxon>
        <taxon>Tigheibacillus</taxon>
    </lineage>
</organism>
<keyword evidence="3" id="KW-1185">Reference proteome</keyword>
<dbReference type="InterPro" id="IPR027417">
    <property type="entry name" value="P-loop_NTPase"/>
</dbReference>
<dbReference type="InterPro" id="IPR002611">
    <property type="entry name" value="IstB_ATP-bd"/>
</dbReference>
<accession>A0ABU5CD94</accession>
<evidence type="ECO:0000313" key="3">
    <source>
        <dbReference type="Proteomes" id="UP001281447"/>
    </source>
</evidence>
<dbReference type="CDD" id="cd00009">
    <property type="entry name" value="AAA"/>
    <property type="match status" value="1"/>
</dbReference>
<dbReference type="SUPFAM" id="SSF52540">
    <property type="entry name" value="P-loop containing nucleoside triphosphate hydrolases"/>
    <property type="match status" value="1"/>
</dbReference>
<dbReference type="Pfam" id="PF01695">
    <property type="entry name" value="IstB_IS21"/>
    <property type="match status" value="1"/>
</dbReference>
<keyword evidence="2" id="KW-0067">ATP-binding</keyword>
<dbReference type="PANTHER" id="PTHR30050:SF4">
    <property type="entry name" value="ATP-BINDING PROTEIN RV3427C IN INSERTION SEQUENCE-RELATED"/>
    <property type="match status" value="1"/>
</dbReference>
<feature type="domain" description="IstB-like ATP-binding" evidence="1">
    <location>
        <begin position="71"/>
        <end position="269"/>
    </location>
</feature>
<keyword evidence="2" id="KW-0547">Nucleotide-binding</keyword>
<comment type="caution">
    <text evidence="2">The sequence shown here is derived from an EMBL/GenBank/DDBJ whole genome shotgun (WGS) entry which is preliminary data.</text>
</comment>
<dbReference type="Gene3D" id="3.40.50.300">
    <property type="entry name" value="P-loop containing nucleotide triphosphate hydrolases"/>
    <property type="match status" value="1"/>
</dbReference>
<evidence type="ECO:0000259" key="1">
    <source>
        <dbReference type="Pfam" id="PF01695"/>
    </source>
</evidence>
<dbReference type="Proteomes" id="UP001281447">
    <property type="component" value="Unassembled WGS sequence"/>
</dbReference>
<gene>
    <name evidence="2" type="ORF">RWE15_24030</name>
</gene>
<dbReference type="PANTHER" id="PTHR30050">
    <property type="entry name" value="CHROMOSOMAL REPLICATION INITIATOR PROTEIN DNAA"/>
    <property type="match status" value="1"/>
</dbReference>
<dbReference type="EMBL" id="JAWDIP010000004">
    <property type="protein sequence ID" value="MDY0396806.1"/>
    <property type="molecule type" value="Genomic_DNA"/>
</dbReference>
<name>A0ABU5CD94_9BACI</name>
<protein>
    <submittedName>
        <fullName evidence="2">ATP-binding protein</fullName>
    </submittedName>
</protein>
<sequence>MQSLSDSKGIIRPRQRLIKTFVCKGCGKSVEQKEMVIPMGPRKGEIIIANLGCKCEDIRLVEQAIRQGKKNKMRKIERIFRNNSMMNKSLEKANFSTYNPTTPDLERAKGKLLEYANTFDVNESGNILLVGNYGTGKSHLAISVSKALMEKKFTSLFLSVPKLLTKIKHTYSAASQFSEADILELIGMVDLFVLDDLGAEYINMKNSTDNWAHTKLFEVLDNRAGKPTIFTSNLNSEQLEIKMNERNFSRILDDTEIIQMNGPDYRRKEF</sequence>
<dbReference type="GO" id="GO:0005524">
    <property type="term" value="F:ATP binding"/>
    <property type="evidence" value="ECO:0007669"/>
    <property type="project" value="UniProtKB-KW"/>
</dbReference>